<evidence type="ECO:0000313" key="5">
    <source>
        <dbReference type="Proteomes" id="UP000002195"/>
    </source>
</evidence>
<dbReference type="Pfam" id="PF23033">
    <property type="entry name" value="DUF7034"/>
    <property type="match status" value="1"/>
</dbReference>
<dbReference type="Proteomes" id="UP000002195">
    <property type="component" value="Unassembled WGS sequence"/>
</dbReference>
<dbReference type="STRING" id="44689.Q54JT3"/>
<reference evidence="4 5" key="1">
    <citation type="journal article" date="2005" name="Nature">
        <title>The genome of the social amoeba Dictyostelium discoideum.</title>
        <authorList>
            <consortium name="The Dictyostelium discoideum Sequencing Consortium"/>
            <person name="Eichinger L."/>
            <person name="Pachebat J.A."/>
            <person name="Glockner G."/>
            <person name="Rajandream M.A."/>
            <person name="Sucgang R."/>
            <person name="Berriman M."/>
            <person name="Song J."/>
            <person name="Olsen R."/>
            <person name="Szafranski K."/>
            <person name="Xu Q."/>
            <person name="Tunggal B."/>
            <person name="Kummerfeld S."/>
            <person name="Madera M."/>
            <person name="Konfortov B.A."/>
            <person name="Rivero F."/>
            <person name="Bankier A.T."/>
            <person name="Lehmann R."/>
            <person name="Hamlin N."/>
            <person name="Davies R."/>
            <person name="Gaudet P."/>
            <person name="Fey P."/>
            <person name="Pilcher K."/>
            <person name="Chen G."/>
            <person name="Saunders D."/>
            <person name="Sodergren E."/>
            <person name="Davis P."/>
            <person name="Kerhornou A."/>
            <person name="Nie X."/>
            <person name="Hall N."/>
            <person name="Anjard C."/>
            <person name="Hemphill L."/>
            <person name="Bason N."/>
            <person name="Farbrother P."/>
            <person name="Desany B."/>
            <person name="Just E."/>
            <person name="Morio T."/>
            <person name="Rost R."/>
            <person name="Churcher C."/>
            <person name="Cooper J."/>
            <person name="Haydock S."/>
            <person name="van Driessche N."/>
            <person name="Cronin A."/>
            <person name="Goodhead I."/>
            <person name="Muzny D."/>
            <person name="Mourier T."/>
            <person name="Pain A."/>
            <person name="Lu M."/>
            <person name="Harper D."/>
            <person name="Lindsay R."/>
            <person name="Hauser H."/>
            <person name="James K."/>
            <person name="Quiles M."/>
            <person name="Madan Babu M."/>
            <person name="Saito T."/>
            <person name="Buchrieser C."/>
            <person name="Wardroper A."/>
            <person name="Felder M."/>
            <person name="Thangavelu M."/>
            <person name="Johnson D."/>
            <person name="Knights A."/>
            <person name="Loulseged H."/>
            <person name="Mungall K."/>
            <person name="Oliver K."/>
            <person name="Price C."/>
            <person name="Quail M.A."/>
            <person name="Urushihara H."/>
            <person name="Hernandez J."/>
            <person name="Rabbinowitsch E."/>
            <person name="Steffen D."/>
            <person name="Sanders M."/>
            <person name="Ma J."/>
            <person name="Kohara Y."/>
            <person name="Sharp S."/>
            <person name="Simmonds M."/>
            <person name="Spiegler S."/>
            <person name="Tivey A."/>
            <person name="Sugano S."/>
            <person name="White B."/>
            <person name="Walker D."/>
            <person name="Woodward J."/>
            <person name="Winckler T."/>
            <person name="Tanaka Y."/>
            <person name="Shaulsky G."/>
            <person name="Schleicher M."/>
            <person name="Weinstock G."/>
            <person name="Rosenthal A."/>
            <person name="Cox E.C."/>
            <person name="Chisholm R.L."/>
            <person name="Gibbs R."/>
            <person name="Loomis W.F."/>
            <person name="Platzer M."/>
            <person name="Kay R.R."/>
            <person name="Williams J."/>
            <person name="Dear P.H."/>
            <person name="Noegel A.A."/>
            <person name="Barrell B."/>
            <person name="Kuspa A."/>
        </authorList>
    </citation>
    <scope>NUCLEOTIDE SEQUENCE [LARGE SCALE GENOMIC DNA]</scope>
    <source>
        <strain evidence="4 5">AX4</strain>
    </source>
</reference>
<dbReference type="EMBL" id="AAFI02000104">
    <property type="protein sequence ID" value="EAL63549.1"/>
    <property type="molecule type" value="Genomic_DNA"/>
</dbReference>
<evidence type="ECO:0000256" key="1">
    <source>
        <dbReference type="PROSITE-ProRule" id="PRU00076"/>
    </source>
</evidence>
<dbReference type="AlphaFoldDB" id="Q54JT3"/>
<keyword evidence="1" id="KW-1015">Disulfide bond</keyword>
<dbReference type="InterPro" id="IPR055462">
    <property type="entry name" value="DUF7034"/>
</dbReference>
<keyword evidence="1" id="KW-0245">EGF-like domain</keyword>
<dbReference type="SMART" id="SM00181">
    <property type="entry name" value="EGF"/>
    <property type="match status" value="2"/>
</dbReference>
<dbReference type="SMR" id="Q54JT3"/>
<feature type="disulfide bond" evidence="1">
    <location>
        <begin position="1248"/>
        <end position="1257"/>
    </location>
</feature>
<organism evidence="4 5">
    <name type="scientific">Dictyostelium discoideum</name>
    <name type="common">Social amoeba</name>
    <dbReference type="NCBI Taxonomy" id="44689"/>
    <lineage>
        <taxon>Eukaryota</taxon>
        <taxon>Amoebozoa</taxon>
        <taxon>Evosea</taxon>
        <taxon>Eumycetozoa</taxon>
        <taxon>Dictyostelia</taxon>
        <taxon>Dictyosteliales</taxon>
        <taxon>Dictyosteliaceae</taxon>
        <taxon>Dictyostelium</taxon>
    </lineage>
</organism>
<dbReference type="GeneID" id="8626324"/>
<dbReference type="InterPro" id="IPR000742">
    <property type="entry name" value="EGF"/>
</dbReference>
<dbReference type="Gene3D" id="2.10.25.10">
    <property type="entry name" value="Laminin"/>
    <property type="match status" value="1"/>
</dbReference>
<dbReference type="PROSITE" id="PS50026">
    <property type="entry name" value="EGF_3"/>
    <property type="match status" value="2"/>
</dbReference>
<name>Q54JT3_DICDI</name>
<feature type="transmembrane region" description="Helical" evidence="2">
    <location>
        <begin position="1519"/>
        <end position="1544"/>
    </location>
</feature>
<evidence type="ECO:0000256" key="2">
    <source>
        <dbReference type="SAM" id="Phobius"/>
    </source>
</evidence>
<dbReference type="FunCoup" id="Q54JT3">
    <property type="interactions" value="744"/>
</dbReference>
<dbReference type="eggNOG" id="KOG1225">
    <property type="taxonomic scope" value="Eukaryota"/>
</dbReference>
<keyword evidence="2" id="KW-1133">Transmembrane helix</keyword>
<keyword evidence="2" id="KW-0812">Transmembrane</keyword>
<dbReference type="PaxDb" id="44689-DDB0187648"/>
<evidence type="ECO:0000259" key="3">
    <source>
        <dbReference type="PROSITE" id="PS50026"/>
    </source>
</evidence>
<dbReference type="Pfam" id="PF22933">
    <property type="entry name" value="ComC_SSD"/>
    <property type="match status" value="1"/>
</dbReference>
<comment type="caution">
    <text evidence="4">The sequence shown here is derived from an EMBL/GenBank/DDBJ whole genome shotgun (WGS) entry which is preliminary data.</text>
</comment>
<dbReference type="dictyBase" id="DDB_G0287805"/>
<dbReference type="OMA" id="EANTIPF"/>
<feature type="domain" description="EGF-like" evidence="3">
    <location>
        <begin position="1226"/>
        <end position="1258"/>
    </location>
</feature>
<gene>
    <name evidence="4" type="ORF">DDB_G0287805</name>
</gene>
<feature type="disulfide bond" evidence="1">
    <location>
        <begin position="1213"/>
        <end position="1222"/>
    </location>
</feature>
<proteinExistence type="predicted"/>
<evidence type="ECO:0000313" key="4">
    <source>
        <dbReference type="EMBL" id="EAL63549.1"/>
    </source>
</evidence>
<dbReference type="PANTHER" id="PTHR31378:SF9">
    <property type="entry name" value="EGF-LIKE DOMAIN-CONTAINING PROTEIN"/>
    <property type="match status" value="1"/>
</dbReference>
<dbReference type="InterPro" id="IPR054484">
    <property type="entry name" value="ComC_SSD"/>
</dbReference>
<keyword evidence="2" id="KW-0472">Membrane</keyword>
<comment type="caution">
    <text evidence="1">Lacks conserved residue(s) required for the propagation of feature annotation.</text>
</comment>
<dbReference type="PhylomeDB" id="Q54JT3"/>
<dbReference type="KEGG" id="ddi:DDB_G0287805"/>
<feature type="disulfide bond" evidence="1">
    <location>
        <begin position="1230"/>
        <end position="1240"/>
    </location>
</feature>
<keyword evidence="5" id="KW-1185">Reference proteome</keyword>
<sequence>MIVESVITTPNIIYPFAITPFYPGSDNQSLYFKLSSIFDSPTILSGYAVIYNSLDQIITNGTYNLILDEDVPTIGPSTTDATLVDFNEFQQQQQKLSIDSQPRNKRTWLKAKQIANYTFIMPYSLSSFMDETTKSFYDYYYLHLEYIDPQRGNQVIAEFKTVPFSFNAPSYNVIKENSIILTNATNNNILGFGLDYNKHLSIVTVNNAESGSYGMFYSKDIYNDGSSSTDSTFSNLQFIKSLNGLDYYYYYNKFNDSQLTETTEIIIDEMTGQQRQVSTTFTSNHLPKSISSQLVLVNGWSFCYGIFVSNEKIESMQLDGWNIVPISIKSNSSNYWTSIARLTLSPSDTKIRIDIPKPIGSQWSTELHYTQPPPLIPTFTKKVTLLSNQFYKIPQYFGGKYRYENKQIQILVELNFTDTTQILNSIDYKLNDVIFLSDRELFSKNYYCKIISLPDYLITSSTVAFAIFGNYESVGRVLLYSNSSVTIDIISPQSDLISTVKNSIEIGKGNEYFTFVKGSFSMTQTFYEISEVTISLTPVGKLTTNSKPSPNSREFLNISSSFPHGFIGSGNNLQWTPYIPIASDTPSMIYSLVGPTTNPSITLTGNPFIKKDLINPSLTVKFNWALESNQEDEFLISIWDTVGVGQSTCKFSFATNSFTLSPSSIHLKSINHTYISQSLEFSIKLKFNRYFCSIVSPVIDCSDIKGNRLFENDFSATELRQLFFENIDQCTGTTSIPTAHLFTNFVTFNSATNVTFSSLFGNVFDQDYNVVVQIFGDYENKGPIENSIPLTMTYLPETNSALFKGNFNFSIDSTTLSKKKFISINVSKKSNPTSTFTLSTKELEFINKLTQKFQTTTTVVDSQFIIRNKDYQGPELILRFLRLGDFDNSQPTKFNIKSSQFPDIKNLTLTIKDTFNSYTQSLVYLKDDPTSYFNLSGTLLTLNAKYNYLNPNAFIESFCDIFDNCYELSPTAFQTSQQYINIIPPPIVKPVLIGTPTFSRNFIDVSSSNRKLKISIDLKYSNNEIFTPSYGQDPIFYISEKQTNEKIQCSLKQISNLSSLYTCDMEIPLYWGLRMVGQCSVWNMVDSNGVINGGVIQNCPIFFFYQDFYNPNIWQISVMMNDTVLYVTGTNLDLLPSKILDYQSLLVSTSNLTMINGTLGFYTLKAPATNPFSISVDYGFNGIKNISVFIQTCMKSDCSGNGVCNVALSTCTCENGWGGSDCSIDMTFKCINNCSGKGVCSNDMTCNCNKDYTGVSCNQYSPDLGLSMTMNTSKNQPSIDLGSFSTNSSSTLNDYTKSSGYSILIPYIQEIDFNGKLVKNYTFTTDSWSLLSDENNILIYNTTLTEYSKVLVELETITVATTREWAGQLLNLPDHSIKYSVRIENYTFVSNLNNLQLIYQASPNSKLSTECEIKQSIAWGAKKSTDMHWVTLPNNQVSLYGKFSNYLIADGRVVSTSNEGLEFGTTIQVKVNIPFFKEYIELDPDFSVLVDPNFNEDEYDECGIKIENSSNNFNDKRKWILPVAVVVSVVGAAIVVTVLMSVLYTKNISVRTKMLSFKSKFKKNNNISMKTMNN</sequence>
<dbReference type="VEuPathDB" id="AmoebaDB:DDB_G0287805"/>
<dbReference type="PROSITE" id="PS00022">
    <property type="entry name" value="EGF_1"/>
    <property type="match status" value="2"/>
</dbReference>
<protein>
    <recommendedName>
        <fullName evidence="3">EGF-like domain-containing protein</fullName>
    </recommendedName>
</protein>
<dbReference type="PROSITE" id="PS01186">
    <property type="entry name" value="EGF_2"/>
    <property type="match status" value="1"/>
</dbReference>
<feature type="domain" description="EGF-like" evidence="3">
    <location>
        <begin position="1189"/>
        <end position="1223"/>
    </location>
</feature>
<dbReference type="InParanoid" id="Q54JT3"/>
<dbReference type="RefSeq" id="XP_637069.1">
    <property type="nucleotide sequence ID" value="XM_631977.1"/>
</dbReference>
<dbReference type="PANTHER" id="PTHR31378">
    <property type="entry name" value="EGF-LIKE DOMAIN-CONTAINING PROTEIN-RELATED-RELATED"/>
    <property type="match status" value="1"/>
</dbReference>
<accession>Q54JT3</accession>
<dbReference type="HOGENOM" id="CLU_245397_0_0_1"/>